<feature type="domain" description="Oxidoreductase molybdopterin-binding" evidence="1">
    <location>
        <begin position="83"/>
        <end position="151"/>
    </location>
</feature>
<protein>
    <recommendedName>
        <fullName evidence="1">Oxidoreductase molybdopterin-binding domain-containing protein</fullName>
    </recommendedName>
</protein>
<dbReference type="EMBL" id="BJXN01000003">
    <property type="protein sequence ID" value="GEM89109.1"/>
    <property type="molecule type" value="Genomic_DNA"/>
</dbReference>
<dbReference type="SUPFAM" id="SSF56524">
    <property type="entry name" value="Oxidoreductase molybdopterin-binding domain"/>
    <property type="match status" value="1"/>
</dbReference>
<dbReference type="Pfam" id="PF00174">
    <property type="entry name" value="Oxidored_molyb"/>
    <property type="match status" value="1"/>
</dbReference>
<gene>
    <name evidence="2" type="ORF">ODE01S_05430</name>
</gene>
<dbReference type="PROSITE" id="PS51257">
    <property type="entry name" value="PROKAR_LIPOPROTEIN"/>
    <property type="match status" value="1"/>
</dbReference>
<accession>A0A511RHI8</accession>
<organism evidence="2 3">
    <name type="scientific">Oceanithermus desulfurans NBRC 100063</name>
    <dbReference type="NCBI Taxonomy" id="1227550"/>
    <lineage>
        <taxon>Bacteria</taxon>
        <taxon>Thermotogati</taxon>
        <taxon>Deinococcota</taxon>
        <taxon>Deinococci</taxon>
        <taxon>Thermales</taxon>
        <taxon>Thermaceae</taxon>
        <taxon>Oceanithermus</taxon>
    </lineage>
</organism>
<reference evidence="2 3" key="1">
    <citation type="submission" date="2019-07" db="EMBL/GenBank/DDBJ databases">
        <title>Whole genome shotgun sequence of Oceanithermus desulfurans NBRC 100063.</title>
        <authorList>
            <person name="Hosoyama A."/>
            <person name="Uohara A."/>
            <person name="Ohji S."/>
            <person name="Ichikawa N."/>
        </authorList>
    </citation>
    <scope>NUCLEOTIDE SEQUENCE [LARGE SCALE GENOMIC DNA]</scope>
    <source>
        <strain evidence="2 3">NBRC 100063</strain>
    </source>
</reference>
<dbReference type="RefSeq" id="WP_147145579.1">
    <property type="nucleotide sequence ID" value="NZ_BJXN01000003.1"/>
</dbReference>
<dbReference type="InterPro" id="IPR000572">
    <property type="entry name" value="OxRdtase_Mopterin-bd_dom"/>
</dbReference>
<dbReference type="Proteomes" id="UP000321827">
    <property type="component" value="Unassembled WGS sequence"/>
</dbReference>
<name>A0A511RHI8_9DEIN</name>
<comment type="caution">
    <text evidence="2">The sequence shown here is derived from an EMBL/GenBank/DDBJ whole genome shotgun (WGS) entry which is preliminary data.</text>
</comment>
<dbReference type="Gene3D" id="3.90.420.10">
    <property type="entry name" value="Oxidoreductase, molybdopterin-binding domain"/>
    <property type="match status" value="1"/>
</dbReference>
<dbReference type="OrthoDB" id="72611at2"/>
<evidence type="ECO:0000313" key="2">
    <source>
        <dbReference type="EMBL" id="GEM89109.1"/>
    </source>
</evidence>
<dbReference type="AlphaFoldDB" id="A0A511RHI8"/>
<sequence length="177" mass="20125">MRYGTLLLLLALLLGGCKGGASYTVVRSGGWDGPPPAPRGEVLLTLITPDGRSYDLDRAGIEQLTWVRRTTRHHPHETDPPSTFEGVLLDQIIRELDLDTQGLVVRFVALDDYRIDRPWAELAPLEPILALVQDGRPLTLENYGPVRVIFPYDRLKPDPTRYNALWVWQVRVVEFHY</sequence>
<evidence type="ECO:0000313" key="3">
    <source>
        <dbReference type="Proteomes" id="UP000321827"/>
    </source>
</evidence>
<evidence type="ECO:0000259" key="1">
    <source>
        <dbReference type="Pfam" id="PF00174"/>
    </source>
</evidence>
<proteinExistence type="predicted"/>
<dbReference type="InterPro" id="IPR036374">
    <property type="entry name" value="OxRdtase_Mopterin-bd_sf"/>
</dbReference>